<reference evidence="2" key="2">
    <citation type="submission" date="2020-09" db="EMBL/GenBank/DDBJ databases">
        <authorList>
            <person name="Sun Q."/>
            <person name="Sedlacek I."/>
        </authorList>
    </citation>
    <scope>NUCLEOTIDE SEQUENCE</scope>
    <source>
        <strain evidence="2">CCM 7086</strain>
    </source>
</reference>
<dbReference type="GO" id="GO:0005886">
    <property type="term" value="C:plasma membrane"/>
    <property type="evidence" value="ECO:0007669"/>
    <property type="project" value="TreeGrafter"/>
</dbReference>
<organism evidence="2 3">
    <name type="scientific">Oxalicibacterium flavum</name>
    <dbReference type="NCBI Taxonomy" id="179467"/>
    <lineage>
        <taxon>Bacteria</taxon>
        <taxon>Pseudomonadati</taxon>
        <taxon>Pseudomonadota</taxon>
        <taxon>Betaproteobacteria</taxon>
        <taxon>Burkholderiales</taxon>
        <taxon>Oxalobacteraceae</taxon>
        <taxon>Oxalicibacterium</taxon>
    </lineage>
</organism>
<feature type="domain" description="AsmA" evidence="1">
    <location>
        <begin position="183"/>
        <end position="546"/>
    </location>
</feature>
<dbReference type="GO" id="GO:0090313">
    <property type="term" value="P:regulation of protein targeting to membrane"/>
    <property type="evidence" value="ECO:0007669"/>
    <property type="project" value="TreeGrafter"/>
</dbReference>
<dbReference type="AlphaFoldDB" id="A0A8J2XYF2"/>
<feature type="domain" description="AsmA" evidence="1">
    <location>
        <begin position="6"/>
        <end position="169"/>
    </location>
</feature>
<gene>
    <name evidence="2" type="ORF">GCM10007205_20290</name>
</gene>
<dbReference type="EMBL" id="BMCG01000004">
    <property type="protein sequence ID" value="GGC11082.1"/>
    <property type="molecule type" value="Genomic_DNA"/>
</dbReference>
<accession>A0A8J2XYF2</accession>
<name>A0A8J2XYF2_9BURK</name>
<evidence type="ECO:0000313" key="2">
    <source>
        <dbReference type="EMBL" id="GGC11082.1"/>
    </source>
</evidence>
<dbReference type="Pfam" id="PF05170">
    <property type="entry name" value="AsmA"/>
    <property type="match status" value="2"/>
</dbReference>
<dbReference type="PANTHER" id="PTHR30441">
    <property type="entry name" value="DUF748 DOMAIN-CONTAINING PROTEIN"/>
    <property type="match status" value="1"/>
</dbReference>
<dbReference type="Proteomes" id="UP000620266">
    <property type="component" value="Unassembled WGS sequence"/>
</dbReference>
<sequence>MWSGLTVLALLIILVIVLVTFDWNRVKPWLNEKVSDATGRPFAINGDLSLTWQRATPRTDTWRDWIPAPRLSAHDVVMGQPDWSRQEGNMAEVGHITFSINPLPLLAKNIVIPRLQLDDPKIVLERIKDGRNNWTFKQDDDDAPSPWTLDLQRLVFYKGEIRLKDEIKNIDAKADIDTLEPSTDNDYVMGWKLSGSFNGARIGGDGKAGELLALRNVEKPFPLQASLTVGKTAISVSGTVTKPQELAAIDMRLKLSGPSMADLYQLTGLTLPKTPEYSTEGRLRGITNDLGGKWTYENFKGRMGESDIGGTLTYEGKKPRPLLSGEVVSNLLKFEDLGPIVGADSNESKRERGVATKQPEDKVLPVEKFTTDRWGSIDADVKLTGRKIRKDEALPIDDLYTHLKLQDSVVTLTPLKFGMAGGTLTSNIKMDGRNPTIKAEAKVAARGLKLKQLFPTFQPMQASFGEVNADTSLSATGDSIATFLAKSNGEIKALVNDGTISKLLLEQIGLNVGNIVLNMLFGDKQVQLNCMATDLAVTDGLIRTRTLLVDTEDAVMHVDGTINLATEQLELTIRPVTKGLRIVSLRAPIYVRGTFKKPDVDIDKGVLALKAGSAIALGAVAPVTALLPLINVGGEEESKCAALLKEAQAKPVAPPPGKTMKKK</sequence>
<evidence type="ECO:0000313" key="3">
    <source>
        <dbReference type="Proteomes" id="UP000620266"/>
    </source>
</evidence>
<dbReference type="InterPro" id="IPR007844">
    <property type="entry name" value="AsmA"/>
</dbReference>
<proteinExistence type="predicted"/>
<comment type="caution">
    <text evidence="2">The sequence shown here is derived from an EMBL/GenBank/DDBJ whole genome shotgun (WGS) entry which is preliminary data.</text>
</comment>
<evidence type="ECO:0000259" key="1">
    <source>
        <dbReference type="Pfam" id="PF05170"/>
    </source>
</evidence>
<reference evidence="2" key="1">
    <citation type="journal article" date="2014" name="Int. J. Syst. Evol. Microbiol.">
        <title>Complete genome sequence of Corynebacterium casei LMG S-19264T (=DSM 44701T), isolated from a smear-ripened cheese.</title>
        <authorList>
            <consortium name="US DOE Joint Genome Institute (JGI-PGF)"/>
            <person name="Walter F."/>
            <person name="Albersmeier A."/>
            <person name="Kalinowski J."/>
            <person name="Ruckert C."/>
        </authorList>
    </citation>
    <scope>NUCLEOTIDE SEQUENCE</scope>
    <source>
        <strain evidence="2">CCM 7086</strain>
    </source>
</reference>
<protein>
    <recommendedName>
        <fullName evidence="1">AsmA domain-containing protein</fullName>
    </recommendedName>
</protein>
<keyword evidence="3" id="KW-1185">Reference proteome</keyword>
<dbReference type="InterPro" id="IPR052894">
    <property type="entry name" value="AsmA-related"/>
</dbReference>
<dbReference type="PANTHER" id="PTHR30441:SF9">
    <property type="entry name" value="ASMA FAMILY PROTEIN YHJG"/>
    <property type="match status" value="1"/>
</dbReference>